<keyword evidence="2" id="KW-0229">DNA integration</keyword>
<dbReference type="STRING" id="1082931.KKY_3614"/>
<dbReference type="PROSITE" id="PS51898">
    <property type="entry name" value="TYR_RECOMBINASE"/>
    <property type="match status" value="1"/>
</dbReference>
<dbReference type="PATRIC" id="fig|1082931.4.peg.3562"/>
<dbReference type="Pfam" id="PF00589">
    <property type="entry name" value="Phage_integrase"/>
    <property type="match status" value="1"/>
</dbReference>
<evidence type="ECO:0000313" key="8">
    <source>
        <dbReference type="EMBL" id="AEQ53598.1"/>
    </source>
</evidence>
<feature type="domain" description="Core-binding (CB)" evidence="7">
    <location>
        <begin position="2"/>
        <end position="95"/>
    </location>
</feature>
<keyword evidence="4" id="KW-0233">DNA recombination</keyword>
<dbReference type="GO" id="GO:0015074">
    <property type="term" value="P:DNA integration"/>
    <property type="evidence" value="ECO:0007669"/>
    <property type="project" value="UniProtKB-KW"/>
</dbReference>
<dbReference type="InterPro" id="IPR044068">
    <property type="entry name" value="CB"/>
</dbReference>
<feature type="domain" description="Tyr recombinase" evidence="6">
    <location>
        <begin position="119"/>
        <end position="304"/>
    </location>
</feature>
<dbReference type="AlphaFoldDB" id="G4RAW2"/>
<dbReference type="SUPFAM" id="SSF56349">
    <property type="entry name" value="DNA breaking-rejoining enzymes"/>
    <property type="match status" value="1"/>
</dbReference>
<evidence type="ECO:0000256" key="5">
    <source>
        <dbReference type="PROSITE-ProRule" id="PRU01248"/>
    </source>
</evidence>
<evidence type="ECO:0000259" key="7">
    <source>
        <dbReference type="PROSITE" id="PS51900"/>
    </source>
</evidence>
<dbReference type="EMBL" id="CP003075">
    <property type="protein sequence ID" value="AEQ53598.1"/>
    <property type="molecule type" value="Genomic_DNA"/>
</dbReference>
<keyword evidence="9" id="KW-1185">Reference proteome</keyword>
<dbReference type="HOGENOM" id="CLU_027562_9_1_5"/>
<dbReference type="InterPro" id="IPR013762">
    <property type="entry name" value="Integrase-like_cat_sf"/>
</dbReference>
<reference evidence="8 9" key="1">
    <citation type="journal article" date="2012" name="J. Bacteriol.">
        <title>Complete genome sequence of Pelagibacterium halotolerans B2T.</title>
        <authorList>
            <person name="Huo Y.Y."/>
            <person name="Cheng H."/>
            <person name="Han X.F."/>
            <person name="Jiang X.W."/>
            <person name="Sun C."/>
            <person name="Zhang X.Q."/>
            <person name="Zhu X.F."/>
            <person name="Liu Y.F."/>
            <person name="Li P.F."/>
            <person name="Ni P.X."/>
            <person name="Wu M."/>
        </authorList>
    </citation>
    <scope>NUCLEOTIDE SEQUENCE [LARGE SCALE GENOMIC DNA]</scope>
    <source>
        <strain evidence="9">DSM 22347 / JCM 15775 / CGMCC 1.7692 / B2</strain>
    </source>
</reference>
<dbReference type="KEGG" id="phl:KKY_3614"/>
<evidence type="ECO:0000256" key="4">
    <source>
        <dbReference type="ARBA" id="ARBA00023172"/>
    </source>
</evidence>
<dbReference type="Gene3D" id="1.10.443.10">
    <property type="entry name" value="Intergrase catalytic core"/>
    <property type="match status" value="1"/>
</dbReference>
<proteinExistence type="predicted"/>
<dbReference type="InterPro" id="IPR010998">
    <property type="entry name" value="Integrase_recombinase_N"/>
</dbReference>
<dbReference type="InterPro" id="IPR050090">
    <property type="entry name" value="Tyrosine_recombinase_XerCD"/>
</dbReference>
<evidence type="ECO:0000256" key="3">
    <source>
        <dbReference type="ARBA" id="ARBA00023125"/>
    </source>
</evidence>
<evidence type="ECO:0000259" key="6">
    <source>
        <dbReference type="PROSITE" id="PS51898"/>
    </source>
</evidence>
<keyword evidence="3 5" id="KW-0238">DNA-binding</keyword>
<dbReference type="PANTHER" id="PTHR30349">
    <property type="entry name" value="PHAGE INTEGRASE-RELATED"/>
    <property type="match status" value="1"/>
</dbReference>
<dbReference type="Proteomes" id="UP000008850">
    <property type="component" value="Chromosome"/>
</dbReference>
<dbReference type="PROSITE" id="PS51900">
    <property type="entry name" value="CB"/>
    <property type="match status" value="1"/>
</dbReference>
<sequence>MTQLAPLITGFLRDYMPSQRGYSPQTCETYAFSFKLLFDFAAKRLRTRPSQLAIEDLDAPMIVAFLTHIEQDRGNSVSTRNLRLAAVKAFMRYVEYRVPSALEQIGRVHAIPVKRHDQKLIRHLTMEEVRAILNAPDVTTRSGVRDRAMMHLCFAGGLRVSELVGILIANLSLQHGASVTIRGKGRKERCLPLWKETARDLRAWLSVRGDVPVPELFVNARGEPMTRAGFEYILDKHVRKAAKTSASLRDRSVSPHQLRHSCAVIMLQATHDIRKVALWLGHADIRTTEVYLRMDPSEKLEAVEAVVPPELRRGRFKAPDALIASLLSDVEGPS</sequence>
<keyword evidence="1" id="KW-0159">Chromosome partition</keyword>
<evidence type="ECO:0000313" key="9">
    <source>
        <dbReference type="Proteomes" id="UP000008850"/>
    </source>
</evidence>
<evidence type="ECO:0000256" key="2">
    <source>
        <dbReference type="ARBA" id="ARBA00022908"/>
    </source>
</evidence>
<dbReference type="Pfam" id="PF02899">
    <property type="entry name" value="Phage_int_SAM_1"/>
    <property type="match status" value="1"/>
</dbReference>
<dbReference type="InterPro" id="IPR002104">
    <property type="entry name" value="Integrase_catalytic"/>
</dbReference>
<dbReference type="GO" id="GO:0006310">
    <property type="term" value="P:DNA recombination"/>
    <property type="evidence" value="ECO:0007669"/>
    <property type="project" value="UniProtKB-KW"/>
</dbReference>
<name>G4RAW2_PELHB</name>
<dbReference type="SUPFAM" id="SSF47823">
    <property type="entry name" value="lambda integrase-like, N-terminal domain"/>
    <property type="match status" value="1"/>
</dbReference>
<organism evidence="8 9">
    <name type="scientific">Pelagibacterium halotolerans (strain DSM 22347 / JCM 15775 / CGMCC 1.7692 / B2)</name>
    <dbReference type="NCBI Taxonomy" id="1082931"/>
    <lineage>
        <taxon>Bacteria</taxon>
        <taxon>Pseudomonadati</taxon>
        <taxon>Pseudomonadota</taxon>
        <taxon>Alphaproteobacteria</taxon>
        <taxon>Hyphomicrobiales</taxon>
        <taxon>Devosiaceae</taxon>
        <taxon>Pelagibacterium</taxon>
    </lineage>
</organism>
<dbReference type="InterPro" id="IPR004107">
    <property type="entry name" value="Integrase_SAM-like_N"/>
</dbReference>
<dbReference type="eggNOG" id="COG4974">
    <property type="taxonomic scope" value="Bacteria"/>
</dbReference>
<dbReference type="InterPro" id="IPR011010">
    <property type="entry name" value="DNA_brk_join_enz"/>
</dbReference>
<dbReference type="GO" id="GO:0007059">
    <property type="term" value="P:chromosome segregation"/>
    <property type="evidence" value="ECO:0007669"/>
    <property type="project" value="UniProtKB-KW"/>
</dbReference>
<gene>
    <name evidence="8" type="ordered locus">KKY_3614</name>
</gene>
<dbReference type="Gene3D" id="1.10.150.130">
    <property type="match status" value="1"/>
</dbReference>
<evidence type="ECO:0000256" key="1">
    <source>
        <dbReference type="ARBA" id="ARBA00022829"/>
    </source>
</evidence>
<protein>
    <submittedName>
        <fullName evidence="8">Putative integrase/recombinase</fullName>
    </submittedName>
</protein>
<accession>G4RAW2</accession>
<dbReference type="GO" id="GO:0003677">
    <property type="term" value="F:DNA binding"/>
    <property type="evidence" value="ECO:0007669"/>
    <property type="project" value="UniProtKB-UniRule"/>
</dbReference>
<dbReference type="RefSeq" id="WP_014132742.1">
    <property type="nucleotide sequence ID" value="NC_016078.1"/>
</dbReference>
<dbReference type="PANTHER" id="PTHR30349:SF81">
    <property type="entry name" value="TYROSINE RECOMBINASE XERC"/>
    <property type="match status" value="1"/>
</dbReference>